<dbReference type="PROSITE" id="PS51375">
    <property type="entry name" value="PPR"/>
    <property type="match status" value="3"/>
</dbReference>
<organism evidence="1 2">
    <name type="scientific">Durusdinium trenchii</name>
    <dbReference type="NCBI Taxonomy" id="1381693"/>
    <lineage>
        <taxon>Eukaryota</taxon>
        <taxon>Sar</taxon>
        <taxon>Alveolata</taxon>
        <taxon>Dinophyceae</taxon>
        <taxon>Suessiales</taxon>
        <taxon>Symbiodiniaceae</taxon>
        <taxon>Durusdinium</taxon>
    </lineage>
</organism>
<dbReference type="InterPro" id="IPR011990">
    <property type="entry name" value="TPR-like_helical_dom_sf"/>
</dbReference>
<dbReference type="PANTHER" id="PTHR47447:SF17">
    <property type="entry name" value="OS12G0638900 PROTEIN"/>
    <property type="match status" value="1"/>
</dbReference>
<dbReference type="EMBL" id="CAXAMM010039851">
    <property type="protein sequence ID" value="CAK9089498.1"/>
    <property type="molecule type" value="Genomic_DNA"/>
</dbReference>
<dbReference type="Pfam" id="PF13812">
    <property type="entry name" value="PPR_3"/>
    <property type="match status" value="1"/>
</dbReference>
<dbReference type="SUPFAM" id="SSF81901">
    <property type="entry name" value="HCP-like"/>
    <property type="match status" value="1"/>
</dbReference>
<name>A0ABP0QPH6_9DINO</name>
<accession>A0ABP0QPH6</accession>
<dbReference type="InterPro" id="IPR033443">
    <property type="entry name" value="PROP1-like_PPR_dom"/>
</dbReference>
<dbReference type="InterPro" id="IPR002885">
    <property type="entry name" value="PPR_rpt"/>
</dbReference>
<dbReference type="Gene3D" id="1.25.40.10">
    <property type="entry name" value="Tetratricopeptide repeat domain"/>
    <property type="match status" value="2"/>
</dbReference>
<dbReference type="Pfam" id="PF17177">
    <property type="entry name" value="PPR_long"/>
    <property type="match status" value="1"/>
</dbReference>
<sequence length="404" mass="45200">MSRPGRGRSGRLTSSRPLWRSAAAVLLWLHRSPELSCVLPNAGEVDGRRMEVKLQLCKRMDQAIRARDELSATICLDEALRLWIDLEAATFSPLIDLAAQEGDLQRAEQWFENAQLFSVKLDDVEFNSLVTAAANQGNLSAAEAWYDKAVAAGIQPDAVTLTALMRAAAAVKDRSRAKEWYRAAPSLRVAPNEVMHSCLLHALRENATEVEECFAAGRLQPNAVMYNTIIDAMARAGEMKSAEEYFQRLCGEFRPDAATFGALINGAAEQGDVDGAKEWMKKMENFGIRRNMVSWNALFKAFRHRPGSEAEELFEEMVQQRHAPDAVTLISLIGFLGKPRVRGLCSELKVDYDRIIREPVVNRAVKRADPHFQLSEQYRRMSRFSLRAQRALGATGTDQAETCR</sequence>
<keyword evidence="2" id="KW-1185">Reference proteome</keyword>
<dbReference type="NCBIfam" id="TIGR00756">
    <property type="entry name" value="PPR"/>
    <property type="match status" value="2"/>
</dbReference>
<gene>
    <name evidence="1" type="ORF">SCF082_LOCUS42227</name>
</gene>
<evidence type="ECO:0000313" key="1">
    <source>
        <dbReference type="EMBL" id="CAK9089498.1"/>
    </source>
</evidence>
<evidence type="ECO:0000313" key="2">
    <source>
        <dbReference type="Proteomes" id="UP001642464"/>
    </source>
</evidence>
<proteinExistence type="predicted"/>
<reference evidence="1 2" key="1">
    <citation type="submission" date="2024-02" db="EMBL/GenBank/DDBJ databases">
        <authorList>
            <person name="Chen Y."/>
            <person name="Shah S."/>
            <person name="Dougan E. K."/>
            <person name="Thang M."/>
            <person name="Chan C."/>
        </authorList>
    </citation>
    <scope>NUCLEOTIDE SEQUENCE [LARGE SCALE GENOMIC DNA]</scope>
</reference>
<dbReference type="PANTHER" id="PTHR47447">
    <property type="entry name" value="OS03G0856100 PROTEIN"/>
    <property type="match status" value="1"/>
</dbReference>
<comment type="caution">
    <text evidence="1">The sequence shown here is derived from an EMBL/GenBank/DDBJ whole genome shotgun (WGS) entry which is preliminary data.</text>
</comment>
<protein>
    <submittedName>
        <fullName evidence="1">Uncharacterized protein</fullName>
    </submittedName>
</protein>
<dbReference type="Proteomes" id="UP001642464">
    <property type="component" value="Unassembled WGS sequence"/>
</dbReference>